<dbReference type="EMBL" id="JADBEF010000001">
    <property type="protein sequence ID" value="MBE1565280.1"/>
    <property type="molecule type" value="Genomic_DNA"/>
</dbReference>
<protein>
    <submittedName>
        <fullName evidence="3">Beta-glucanase (GH16 family)</fullName>
    </submittedName>
</protein>
<dbReference type="InterPro" id="IPR013320">
    <property type="entry name" value="ConA-like_dom_sf"/>
</dbReference>
<gene>
    <name evidence="3" type="ORF">H4W81_008059</name>
</gene>
<dbReference type="Gene3D" id="2.60.120.200">
    <property type="match status" value="1"/>
</dbReference>
<dbReference type="SUPFAM" id="SSF49899">
    <property type="entry name" value="Concanavalin A-like lectins/glucanases"/>
    <property type="match status" value="1"/>
</dbReference>
<dbReference type="Proteomes" id="UP000661607">
    <property type="component" value="Unassembled WGS sequence"/>
</dbReference>
<feature type="domain" description="GH16" evidence="2">
    <location>
        <begin position="7"/>
        <end position="261"/>
    </location>
</feature>
<dbReference type="PROSITE" id="PS51762">
    <property type="entry name" value="GH16_2"/>
    <property type="match status" value="1"/>
</dbReference>
<proteinExistence type="inferred from homology"/>
<dbReference type="PANTHER" id="PTHR10963">
    <property type="entry name" value="GLYCOSYL HYDROLASE-RELATED"/>
    <property type="match status" value="1"/>
</dbReference>
<evidence type="ECO:0000256" key="1">
    <source>
        <dbReference type="ARBA" id="ARBA00006865"/>
    </source>
</evidence>
<dbReference type="PANTHER" id="PTHR10963:SF55">
    <property type="entry name" value="GLYCOSIDE HYDROLASE FAMILY 16 PROTEIN"/>
    <property type="match status" value="1"/>
</dbReference>
<dbReference type="CDD" id="cd08023">
    <property type="entry name" value="GH16_laminarinase_like"/>
    <property type="match status" value="1"/>
</dbReference>
<organism evidence="3 4">
    <name type="scientific">Nonomuraea africana</name>
    <dbReference type="NCBI Taxonomy" id="46171"/>
    <lineage>
        <taxon>Bacteria</taxon>
        <taxon>Bacillati</taxon>
        <taxon>Actinomycetota</taxon>
        <taxon>Actinomycetes</taxon>
        <taxon>Streptosporangiales</taxon>
        <taxon>Streptosporangiaceae</taxon>
        <taxon>Nonomuraea</taxon>
    </lineage>
</organism>
<evidence type="ECO:0000313" key="3">
    <source>
        <dbReference type="EMBL" id="MBE1565280.1"/>
    </source>
</evidence>
<dbReference type="InterPro" id="IPR000757">
    <property type="entry name" value="Beta-glucanase-like"/>
</dbReference>
<reference evidence="3 4" key="1">
    <citation type="submission" date="2020-10" db="EMBL/GenBank/DDBJ databases">
        <title>Sequencing the genomes of 1000 actinobacteria strains.</title>
        <authorList>
            <person name="Klenk H.-P."/>
        </authorList>
    </citation>
    <scope>NUCLEOTIDE SEQUENCE [LARGE SCALE GENOMIC DNA]</scope>
    <source>
        <strain evidence="3 4">DSM 43748</strain>
    </source>
</reference>
<accession>A0ABR9KTC5</accession>
<sequence length="261" mass="28733">MMSVLTISSAERTVPASLLGPGDVEPVGPGGRWTLTFQDEFDGSAVDGSKWQFRSTAESDWSDKPYGTGNPNSKQLEFDQPGNCSVAGGALTITARPDSVRSESGHRYRWSSCLITSSGPQGYAFRYGYVEIRATLPSPRGFWPSFWTWQASGQRQQTETDVFEYFSDNHRHLYLSWHWDGDKGCTHKPDFDPSAGMHVYGADIGESGTDFYIDGVKACHAAGSPPSVVNLVVSNFVYAEVPPAPESVGHMTVDYVRAWQR</sequence>
<comment type="caution">
    <text evidence="3">The sequence shown here is derived from an EMBL/GenBank/DDBJ whole genome shotgun (WGS) entry which is preliminary data.</text>
</comment>
<dbReference type="InterPro" id="IPR050546">
    <property type="entry name" value="Glycosyl_Hydrlase_16"/>
</dbReference>
<keyword evidence="4" id="KW-1185">Reference proteome</keyword>
<evidence type="ECO:0000259" key="2">
    <source>
        <dbReference type="PROSITE" id="PS51762"/>
    </source>
</evidence>
<comment type="similarity">
    <text evidence="1">Belongs to the glycosyl hydrolase 16 family.</text>
</comment>
<name>A0ABR9KTC5_9ACTN</name>
<evidence type="ECO:0000313" key="4">
    <source>
        <dbReference type="Proteomes" id="UP000661607"/>
    </source>
</evidence>
<dbReference type="Pfam" id="PF00722">
    <property type="entry name" value="Glyco_hydro_16"/>
    <property type="match status" value="1"/>
</dbReference>